<feature type="transmembrane region" description="Helical" evidence="1">
    <location>
        <begin position="12"/>
        <end position="30"/>
    </location>
</feature>
<dbReference type="RefSeq" id="WP_079492111.1">
    <property type="nucleotide sequence ID" value="NZ_FUZT01000006.1"/>
</dbReference>
<keyword evidence="1" id="KW-0812">Transmembrane</keyword>
<accession>A0A1T5L8F8</accession>
<keyword evidence="1" id="KW-0472">Membrane</keyword>
<protein>
    <submittedName>
        <fullName evidence="2">Stage III sporulation protein AH</fullName>
    </submittedName>
</protein>
<dbReference type="AlphaFoldDB" id="A0A1T5L8F8"/>
<dbReference type="STRING" id="36842.SAMN02194393_02588"/>
<keyword evidence="1" id="KW-1133">Transmembrane helix</keyword>
<dbReference type="InterPro" id="IPR038503">
    <property type="entry name" value="SpoIIIAH_sf"/>
</dbReference>
<dbReference type="EMBL" id="FUZT01000006">
    <property type="protein sequence ID" value="SKC72233.1"/>
    <property type="molecule type" value="Genomic_DNA"/>
</dbReference>
<organism evidence="2 3">
    <name type="scientific">Maledivibacter halophilus</name>
    <dbReference type="NCBI Taxonomy" id="36842"/>
    <lineage>
        <taxon>Bacteria</taxon>
        <taxon>Bacillati</taxon>
        <taxon>Bacillota</taxon>
        <taxon>Clostridia</taxon>
        <taxon>Peptostreptococcales</taxon>
        <taxon>Caminicellaceae</taxon>
        <taxon>Maledivibacter</taxon>
    </lineage>
</organism>
<dbReference type="Pfam" id="PF12685">
    <property type="entry name" value="SpoIIIAH"/>
    <property type="match status" value="1"/>
</dbReference>
<dbReference type="Gene3D" id="1.10.287.4300">
    <property type="entry name" value="Stage III sporulation protein AH-like"/>
    <property type="match status" value="1"/>
</dbReference>
<name>A0A1T5L8F8_9FIRM</name>
<dbReference type="OrthoDB" id="1707181at2"/>
<evidence type="ECO:0000313" key="3">
    <source>
        <dbReference type="Proteomes" id="UP000190285"/>
    </source>
</evidence>
<evidence type="ECO:0000256" key="1">
    <source>
        <dbReference type="SAM" id="Phobius"/>
    </source>
</evidence>
<keyword evidence="3" id="KW-1185">Reference proteome</keyword>
<gene>
    <name evidence="2" type="ORF">SAMN02194393_02588</name>
</gene>
<proteinExistence type="predicted"/>
<reference evidence="2 3" key="1">
    <citation type="submission" date="2017-02" db="EMBL/GenBank/DDBJ databases">
        <authorList>
            <person name="Peterson S.W."/>
        </authorList>
    </citation>
    <scope>NUCLEOTIDE SEQUENCE [LARGE SCALE GENOMIC DNA]</scope>
    <source>
        <strain evidence="2 3">M1</strain>
    </source>
</reference>
<sequence length="236" mass="27348">MFNFKFEKRKLIVLSLVFVLISISYLNYMINKRSLMEISTDLREYEEKQMSEMSEDASYDDESFKDTITHEVPFDGETATSSITTIEDGNNIIDSSKNDVEDIIAVSNTNIENSLESNNLNDSNYFLQAKIDIEMEREKTIERFEEIIDNDKVDEESRKNAVNKKLKLVEIMNKEKVVESLIKTKGFEDSVVFITDENIYVTVQTDKLKKSDLAKVLDIVTRETQYSIDNIIVQNK</sequence>
<evidence type="ECO:0000313" key="2">
    <source>
        <dbReference type="EMBL" id="SKC72233.1"/>
    </source>
</evidence>
<dbReference type="InterPro" id="IPR024232">
    <property type="entry name" value="SpoIIIAH"/>
</dbReference>
<dbReference type="Proteomes" id="UP000190285">
    <property type="component" value="Unassembled WGS sequence"/>
</dbReference>